<gene>
    <name evidence="2" type="ORF">Sradi_6662400</name>
</gene>
<accession>A0AAW2JPY9</accession>
<dbReference type="EMBL" id="JACGWJ010000032">
    <property type="protein sequence ID" value="KAL0296103.1"/>
    <property type="molecule type" value="Genomic_DNA"/>
</dbReference>
<dbReference type="AlphaFoldDB" id="A0AAW2JPY9"/>
<proteinExistence type="predicted"/>
<feature type="region of interest" description="Disordered" evidence="1">
    <location>
        <begin position="1"/>
        <end position="46"/>
    </location>
</feature>
<comment type="caution">
    <text evidence="2">The sequence shown here is derived from an EMBL/GenBank/DDBJ whole genome shotgun (WGS) entry which is preliminary data.</text>
</comment>
<protein>
    <submittedName>
        <fullName evidence="2">Uncharacterized protein</fullName>
    </submittedName>
</protein>
<organism evidence="2">
    <name type="scientific">Sesamum radiatum</name>
    <name type="common">Black benniseed</name>
    <dbReference type="NCBI Taxonomy" id="300843"/>
    <lineage>
        <taxon>Eukaryota</taxon>
        <taxon>Viridiplantae</taxon>
        <taxon>Streptophyta</taxon>
        <taxon>Embryophyta</taxon>
        <taxon>Tracheophyta</taxon>
        <taxon>Spermatophyta</taxon>
        <taxon>Magnoliopsida</taxon>
        <taxon>eudicotyledons</taxon>
        <taxon>Gunneridae</taxon>
        <taxon>Pentapetalae</taxon>
        <taxon>asterids</taxon>
        <taxon>lamiids</taxon>
        <taxon>Lamiales</taxon>
        <taxon>Pedaliaceae</taxon>
        <taxon>Sesamum</taxon>
    </lineage>
</organism>
<evidence type="ECO:0000256" key="1">
    <source>
        <dbReference type="SAM" id="MobiDB-lite"/>
    </source>
</evidence>
<name>A0AAW2JPY9_SESRA</name>
<evidence type="ECO:0000313" key="2">
    <source>
        <dbReference type="EMBL" id="KAL0296103.1"/>
    </source>
</evidence>
<sequence length="90" mass="9816">MAESLKLERPQSAANEVISLSSSLGEDPSSSFPPTPSPHRIRPAKGTLHLRPIVGSDESRPIFLEIASNLTASSEDAMDVREECKERKKT</sequence>
<feature type="compositionally biased region" description="Low complexity" evidence="1">
    <location>
        <begin position="19"/>
        <end position="30"/>
    </location>
</feature>
<reference evidence="2" key="2">
    <citation type="journal article" date="2024" name="Plant">
        <title>Genomic evolution and insights into agronomic trait innovations of Sesamum species.</title>
        <authorList>
            <person name="Miao H."/>
            <person name="Wang L."/>
            <person name="Qu L."/>
            <person name="Liu H."/>
            <person name="Sun Y."/>
            <person name="Le M."/>
            <person name="Wang Q."/>
            <person name="Wei S."/>
            <person name="Zheng Y."/>
            <person name="Lin W."/>
            <person name="Duan Y."/>
            <person name="Cao H."/>
            <person name="Xiong S."/>
            <person name="Wang X."/>
            <person name="Wei L."/>
            <person name="Li C."/>
            <person name="Ma Q."/>
            <person name="Ju M."/>
            <person name="Zhao R."/>
            <person name="Li G."/>
            <person name="Mu C."/>
            <person name="Tian Q."/>
            <person name="Mei H."/>
            <person name="Zhang T."/>
            <person name="Gao T."/>
            <person name="Zhang H."/>
        </authorList>
    </citation>
    <scope>NUCLEOTIDE SEQUENCE</scope>
    <source>
        <strain evidence="2">G02</strain>
    </source>
</reference>
<reference evidence="2" key="1">
    <citation type="submission" date="2020-06" db="EMBL/GenBank/DDBJ databases">
        <authorList>
            <person name="Li T."/>
            <person name="Hu X."/>
            <person name="Zhang T."/>
            <person name="Song X."/>
            <person name="Zhang H."/>
            <person name="Dai N."/>
            <person name="Sheng W."/>
            <person name="Hou X."/>
            <person name="Wei L."/>
        </authorList>
    </citation>
    <scope>NUCLEOTIDE SEQUENCE</scope>
    <source>
        <strain evidence="2">G02</strain>
        <tissue evidence="2">Leaf</tissue>
    </source>
</reference>